<dbReference type="InterPro" id="IPR036051">
    <property type="entry name" value="KRAB_dom_sf"/>
</dbReference>
<organism evidence="2 3">
    <name type="scientific">Moschus moschiferus</name>
    <name type="common">Siberian musk deer</name>
    <name type="synonym">Moschus sibiricus</name>
    <dbReference type="NCBI Taxonomy" id="68415"/>
    <lineage>
        <taxon>Eukaryota</taxon>
        <taxon>Metazoa</taxon>
        <taxon>Chordata</taxon>
        <taxon>Craniata</taxon>
        <taxon>Vertebrata</taxon>
        <taxon>Euteleostomi</taxon>
        <taxon>Mammalia</taxon>
        <taxon>Eutheria</taxon>
        <taxon>Laurasiatheria</taxon>
        <taxon>Artiodactyla</taxon>
        <taxon>Ruminantia</taxon>
        <taxon>Pecora</taxon>
        <taxon>Moschidae</taxon>
        <taxon>Moschus</taxon>
    </lineage>
</organism>
<reference evidence="2" key="2">
    <citation type="submission" date="2025-09" db="UniProtKB">
        <authorList>
            <consortium name="Ensembl"/>
        </authorList>
    </citation>
    <scope>IDENTIFICATION</scope>
</reference>
<dbReference type="Gene3D" id="6.10.140.140">
    <property type="match status" value="1"/>
</dbReference>
<evidence type="ECO:0000259" key="1">
    <source>
        <dbReference type="PROSITE" id="PS50805"/>
    </source>
</evidence>
<keyword evidence="3" id="KW-1185">Reference proteome</keyword>
<dbReference type="InterPro" id="IPR001909">
    <property type="entry name" value="KRAB"/>
</dbReference>
<dbReference type="GO" id="GO:0006355">
    <property type="term" value="P:regulation of DNA-templated transcription"/>
    <property type="evidence" value="ECO:0007669"/>
    <property type="project" value="InterPro"/>
</dbReference>
<dbReference type="Ensembl" id="ENSMMST00000029826.1">
    <property type="protein sequence ID" value="ENSMMSP00000027048.1"/>
    <property type="gene ID" value="ENSMMSG00000020326.1"/>
</dbReference>
<sequence length="90" mass="10645">ISSCRCKTKARGSITFWGVATEFFQHEWEFLNPVPKKVYHDMTMENYSDLVSLGHSISRPDIIMLLKEEKEPWMVVRKNKKLEYGFSFNL</sequence>
<dbReference type="CDD" id="cd07765">
    <property type="entry name" value="KRAB_A-box"/>
    <property type="match status" value="1"/>
</dbReference>
<dbReference type="SUPFAM" id="SSF109640">
    <property type="entry name" value="KRAB domain (Kruppel-associated box)"/>
    <property type="match status" value="1"/>
</dbReference>
<dbReference type="GeneTree" id="ENSGT00940000162062"/>
<accession>A0A8C6EAV2</accession>
<reference evidence="2" key="1">
    <citation type="submission" date="2025-08" db="UniProtKB">
        <authorList>
            <consortium name="Ensembl"/>
        </authorList>
    </citation>
    <scope>IDENTIFICATION</scope>
</reference>
<dbReference type="AlphaFoldDB" id="A0A8C6EAV2"/>
<dbReference type="PANTHER" id="PTHR23232">
    <property type="entry name" value="KRAB DOMAIN C2H2 ZINC FINGER"/>
    <property type="match status" value="1"/>
</dbReference>
<evidence type="ECO:0000313" key="2">
    <source>
        <dbReference type="Ensembl" id="ENSMMSP00000027048.1"/>
    </source>
</evidence>
<dbReference type="InterPro" id="IPR050169">
    <property type="entry name" value="Krueppel_C2H2_ZnF"/>
</dbReference>
<dbReference type="PANTHER" id="PTHR23232:SF102">
    <property type="entry name" value="KRAB DOMAIN-CONTAINING PROTEIN"/>
    <property type="match status" value="1"/>
</dbReference>
<protein>
    <recommendedName>
        <fullName evidence="1">KRAB domain-containing protein</fullName>
    </recommendedName>
</protein>
<dbReference type="Pfam" id="PF01352">
    <property type="entry name" value="KRAB"/>
    <property type="match status" value="1"/>
</dbReference>
<name>A0A8C6EAV2_MOSMO</name>
<proteinExistence type="predicted"/>
<evidence type="ECO:0000313" key="3">
    <source>
        <dbReference type="Proteomes" id="UP000694544"/>
    </source>
</evidence>
<feature type="domain" description="KRAB" evidence="1">
    <location>
        <begin position="14"/>
        <end position="85"/>
    </location>
</feature>
<dbReference type="PROSITE" id="PS50805">
    <property type="entry name" value="KRAB"/>
    <property type="match status" value="1"/>
</dbReference>
<dbReference type="SMART" id="SM00349">
    <property type="entry name" value="KRAB"/>
    <property type="match status" value="1"/>
</dbReference>
<dbReference type="Proteomes" id="UP000694544">
    <property type="component" value="Unplaced"/>
</dbReference>